<feature type="region of interest" description="Disordered" evidence="5">
    <location>
        <begin position="184"/>
        <end position="205"/>
    </location>
</feature>
<keyword evidence="3 6" id="KW-1133">Transmembrane helix</keyword>
<dbReference type="InterPro" id="IPR019402">
    <property type="entry name" value="CWH43_N"/>
</dbReference>
<feature type="transmembrane region" description="Helical" evidence="6">
    <location>
        <begin position="217"/>
        <end position="237"/>
    </location>
</feature>
<dbReference type="Proteomes" id="UP001150062">
    <property type="component" value="Unassembled WGS sequence"/>
</dbReference>
<name>A0ABQ8ZAI7_9EUKA</name>
<comment type="caution">
    <text evidence="8">The sequence shown here is derived from an EMBL/GenBank/DDBJ whole genome shotgun (WGS) entry which is preliminary data.</text>
</comment>
<dbReference type="EMBL" id="JAOAOG010000028">
    <property type="protein sequence ID" value="KAJ6253898.1"/>
    <property type="molecule type" value="Genomic_DNA"/>
</dbReference>
<evidence type="ECO:0000256" key="4">
    <source>
        <dbReference type="ARBA" id="ARBA00023136"/>
    </source>
</evidence>
<proteinExistence type="predicted"/>
<feature type="transmembrane region" description="Helical" evidence="6">
    <location>
        <begin position="97"/>
        <end position="118"/>
    </location>
</feature>
<dbReference type="PANTHER" id="PTHR21324:SF2">
    <property type="entry name" value="EG:22E5.9 PROTEIN"/>
    <property type="match status" value="1"/>
</dbReference>
<evidence type="ECO:0000256" key="1">
    <source>
        <dbReference type="ARBA" id="ARBA00004127"/>
    </source>
</evidence>
<feature type="domain" description="CWH43-like N-terminal" evidence="7">
    <location>
        <begin position="21"/>
        <end position="273"/>
    </location>
</feature>
<comment type="subcellular location">
    <subcellularLocation>
        <location evidence="1">Endomembrane system</location>
        <topology evidence="1">Multi-pass membrane protein</topology>
    </subcellularLocation>
</comment>
<dbReference type="PANTHER" id="PTHR21324">
    <property type="entry name" value="FASTING-INDUCIBLE INTEGRAL MEMBRANE PROTEIN TM6P1-RELATED"/>
    <property type="match status" value="1"/>
</dbReference>
<evidence type="ECO:0000256" key="6">
    <source>
        <dbReference type="SAM" id="Phobius"/>
    </source>
</evidence>
<dbReference type="Pfam" id="PF10277">
    <property type="entry name" value="Frag1"/>
    <property type="match status" value="1"/>
</dbReference>
<feature type="transmembrane region" description="Helical" evidence="6">
    <location>
        <begin position="17"/>
        <end position="36"/>
    </location>
</feature>
<gene>
    <name evidence="8" type="ORF">M0813_13316</name>
</gene>
<protein>
    <submittedName>
        <fullName evidence="8">Fasting-inducible integral membrane protein tm6p1-related</fullName>
    </submittedName>
</protein>
<feature type="transmembrane region" description="Helical" evidence="6">
    <location>
        <begin position="56"/>
        <end position="76"/>
    </location>
</feature>
<evidence type="ECO:0000313" key="9">
    <source>
        <dbReference type="Proteomes" id="UP001150062"/>
    </source>
</evidence>
<feature type="transmembrane region" description="Helical" evidence="6">
    <location>
        <begin position="249"/>
        <end position="272"/>
    </location>
</feature>
<reference evidence="8" key="1">
    <citation type="submission" date="2022-08" db="EMBL/GenBank/DDBJ databases">
        <title>Novel sulfate-reducing endosymbionts in the free-living metamonad Anaeramoeba.</title>
        <authorList>
            <person name="Jerlstrom-Hultqvist J."/>
            <person name="Cepicka I."/>
            <person name="Gallot-Lavallee L."/>
            <person name="Salas-Leiva D."/>
            <person name="Curtis B.A."/>
            <person name="Zahonova K."/>
            <person name="Pipaliya S."/>
            <person name="Dacks J."/>
            <person name="Roger A.J."/>
        </authorList>
    </citation>
    <scope>NUCLEOTIDE SEQUENCE</scope>
    <source>
        <strain evidence="8">Schooner1</strain>
    </source>
</reference>
<evidence type="ECO:0000256" key="2">
    <source>
        <dbReference type="ARBA" id="ARBA00022692"/>
    </source>
</evidence>
<dbReference type="InterPro" id="IPR050911">
    <property type="entry name" value="DRAM/TMEM150_Autophagy_Mod"/>
</dbReference>
<evidence type="ECO:0000256" key="3">
    <source>
        <dbReference type="ARBA" id="ARBA00022989"/>
    </source>
</evidence>
<keyword evidence="4 6" id="KW-0472">Membrane</keyword>
<sequence>MNTGNQNQLTHIKVNHILNLALTIAVSALVISQIFARSLGHVDVPIPFHSLCENHYPEYFVSSSLLTVTGVLVLWSQHLFYKRQMYLYQKDKKLHRAMYVVFAIAILGFSFQAIFPIQQDWPSDREIDPKTPKVVWHTYLHFIFAGIFFYFTCLHFLLYIVFMIKNGFHKKSYKDSHSTNNFVINENENDNDHENDNDNINENENGNGKKDFNCKRFWKFVILFIFLIICVILSMTLQRVQTSNKKSRLILVSFAALFQYLSIVTIITYFWLFNTLLRNVSLVVIFQNNNNKNNSGLIGNSDSMDIEDQELSEHSSSSEELYLD</sequence>
<keyword evidence="9" id="KW-1185">Reference proteome</keyword>
<keyword evidence="2 6" id="KW-0812">Transmembrane</keyword>
<evidence type="ECO:0000256" key="5">
    <source>
        <dbReference type="SAM" id="MobiDB-lite"/>
    </source>
</evidence>
<accession>A0ABQ8ZAI7</accession>
<feature type="transmembrane region" description="Helical" evidence="6">
    <location>
        <begin position="138"/>
        <end position="164"/>
    </location>
</feature>
<evidence type="ECO:0000259" key="7">
    <source>
        <dbReference type="Pfam" id="PF10277"/>
    </source>
</evidence>
<evidence type="ECO:0000313" key="8">
    <source>
        <dbReference type="EMBL" id="KAJ6253898.1"/>
    </source>
</evidence>
<organism evidence="8 9">
    <name type="scientific">Anaeramoeba flamelloides</name>
    <dbReference type="NCBI Taxonomy" id="1746091"/>
    <lineage>
        <taxon>Eukaryota</taxon>
        <taxon>Metamonada</taxon>
        <taxon>Anaeramoebidae</taxon>
        <taxon>Anaeramoeba</taxon>
    </lineage>
</organism>